<evidence type="ECO:0000256" key="1">
    <source>
        <dbReference type="SAM" id="SignalP"/>
    </source>
</evidence>
<sequence length="78" mass="8236">VTSLLEMFRVVLLLAVLATISAAPNKRLLIEGMTGNCVIGDRCNGCSGIVVGDIKICCNICHGRVNLVFQGESAHCTC</sequence>
<protein>
    <submittedName>
        <fullName evidence="2">Uncharacterized protein</fullName>
    </submittedName>
</protein>
<feature type="signal peptide" evidence="1">
    <location>
        <begin position="1"/>
        <end position="22"/>
    </location>
</feature>
<reference evidence="2" key="1">
    <citation type="submission" date="2022-08" db="UniProtKB">
        <authorList>
            <consortium name="EnsemblMetazoa"/>
        </authorList>
    </citation>
    <scope>IDENTIFICATION</scope>
    <source>
        <strain evidence="2">05x7-T-G4-1.051#20</strain>
    </source>
</reference>
<dbReference type="Proteomes" id="UP000005408">
    <property type="component" value="Unassembled WGS sequence"/>
</dbReference>
<evidence type="ECO:0000313" key="3">
    <source>
        <dbReference type="Proteomes" id="UP000005408"/>
    </source>
</evidence>
<proteinExistence type="predicted"/>
<keyword evidence="3" id="KW-1185">Reference proteome</keyword>
<accession>A0A8W8NMS4</accession>
<organism evidence="2 3">
    <name type="scientific">Magallana gigas</name>
    <name type="common">Pacific oyster</name>
    <name type="synonym">Crassostrea gigas</name>
    <dbReference type="NCBI Taxonomy" id="29159"/>
    <lineage>
        <taxon>Eukaryota</taxon>
        <taxon>Metazoa</taxon>
        <taxon>Spiralia</taxon>
        <taxon>Lophotrochozoa</taxon>
        <taxon>Mollusca</taxon>
        <taxon>Bivalvia</taxon>
        <taxon>Autobranchia</taxon>
        <taxon>Pteriomorphia</taxon>
        <taxon>Ostreida</taxon>
        <taxon>Ostreoidea</taxon>
        <taxon>Ostreidae</taxon>
        <taxon>Magallana</taxon>
    </lineage>
</organism>
<dbReference type="EnsemblMetazoa" id="G6454.13">
    <property type="protein sequence ID" value="G6454.13:cds"/>
    <property type="gene ID" value="G6454"/>
</dbReference>
<evidence type="ECO:0000313" key="2">
    <source>
        <dbReference type="EnsemblMetazoa" id="G6454.13:cds"/>
    </source>
</evidence>
<keyword evidence="1" id="KW-0732">Signal</keyword>
<name>A0A8W8NMS4_MAGGI</name>
<dbReference type="AlphaFoldDB" id="A0A8W8NMS4"/>
<feature type="chain" id="PRO_5036464408" evidence="1">
    <location>
        <begin position="23"/>
        <end position="78"/>
    </location>
</feature>